<keyword evidence="1" id="KW-0812">Transmembrane</keyword>
<keyword evidence="1" id="KW-1133">Transmembrane helix</keyword>
<dbReference type="SUPFAM" id="SSF49265">
    <property type="entry name" value="Fibronectin type III"/>
    <property type="match status" value="1"/>
</dbReference>
<evidence type="ECO:0000256" key="1">
    <source>
        <dbReference type="SAM" id="Phobius"/>
    </source>
</evidence>
<evidence type="ECO:0000313" key="2">
    <source>
        <dbReference type="Proteomes" id="UP000887565"/>
    </source>
</evidence>
<dbReference type="CDD" id="cd00063">
    <property type="entry name" value="FN3"/>
    <property type="match status" value="1"/>
</dbReference>
<sequence length="190" mass="21749">MNKLGDRSLLITWMPHYVDMPGPSFYVNYSQEGTNRWHQTSPSFLPSFHVVLENLLLEKTYHLQIYSKDNGKVTGSDVKTVILRSNASLLHEPIIDGNVSVDISGAVWYIAILSTSALLLLIIFVLCVCYRNRGHKYAVAIDRSEIYTYESPGRKKHEDEEDPTLEYDLDKKENLYTDYHGASDFNEKLA</sequence>
<organism evidence="2 3">
    <name type="scientific">Romanomermis culicivorax</name>
    <name type="common">Nematode worm</name>
    <dbReference type="NCBI Taxonomy" id="13658"/>
    <lineage>
        <taxon>Eukaryota</taxon>
        <taxon>Metazoa</taxon>
        <taxon>Ecdysozoa</taxon>
        <taxon>Nematoda</taxon>
        <taxon>Enoplea</taxon>
        <taxon>Dorylaimia</taxon>
        <taxon>Mermithida</taxon>
        <taxon>Mermithoidea</taxon>
        <taxon>Mermithidae</taxon>
        <taxon>Romanomermis</taxon>
    </lineage>
</organism>
<evidence type="ECO:0000313" key="3">
    <source>
        <dbReference type="WBParaSite" id="nRc.2.0.1.t38938-RA"/>
    </source>
</evidence>
<name>A0A915KLN8_ROMCU</name>
<dbReference type="Gene3D" id="2.60.40.10">
    <property type="entry name" value="Immunoglobulins"/>
    <property type="match status" value="1"/>
</dbReference>
<dbReference type="InterPro" id="IPR003961">
    <property type="entry name" value="FN3_dom"/>
</dbReference>
<dbReference type="WBParaSite" id="nRc.2.0.1.t38938-RA">
    <property type="protein sequence ID" value="nRc.2.0.1.t38938-RA"/>
    <property type="gene ID" value="nRc.2.0.1.g38938"/>
</dbReference>
<proteinExistence type="predicted"/>
<keyword evidence="1" id="KW-0472">Membrane</keyword>
<accession>A0A915KLN8</accession>
<dbReference type="Proteomes" id="UP000887565">
    <property type="component" value="Unplaced"/>
</dbReference>
<keyword evidence="2" id="KW-1185">Reference proteome</keyword>
<dbReference type="InterPro" id="IPR036116">
    <property type="entry name" value="FN3_sf"/>
</dbReference>
<feature type="transmembrane region" description="Helical" evidence="1">
    <location>
        <begin position="106"/>
        <end position="130"/>
    </location>
</feature>
<protein>
    <submittedName>
        <fullName evidence="3">Fibronectin type-III domain-containing protein</fullName>
    </submittedName>
</protein>
<dbReference type="AlphaFoldDB" id="A0A915KLN8"/>
<reference evidence="3" key="1">
    <citation type="submission" date="2022-11" db="UniProtKB">
        <authorList>
            <consortium name="WormBaseParasite"/>
        </authorList>
    </citation>
    <scope>IDENTIFICATION</scope>
</reference>
<dbReference type="InterPro" id="IPR013783">
    <property type="entry name" value="Ig-like_fold"/>
</dbReference>